<evidence type="ECO:0000313" key="1">
    <source>
        <dbReference type="EMBL" id="KAG7524616.1"/>
    </source>
</evidence>
<comment type="caution">
    <text evidence="1">The sequence shown here is derived from an EMBL/GenBank/DDBJ whole genome shotgun (WGS) entry which is preliminary data.</text>
</comment>
<protein>
    <submittedName>
        <fullName evidence="1">Uncharacterized protein</fullName>
    </submittedName>
</protein>
<accession>A0AAV6T620</accession>
<dbReference type="Proteomes" id="UP000693946">
    <property type="component" value="Linkage Group LG1"/>
</dbReference>
<dbReference type="EMBL" id="JAGKHQ010000001">
    <property type="protein sequence ID" value="KAG7524616.1"/>
    <property type="molecule type" value="Genomic_DNA"/>
</dbReference>
<organism evidence="1 2">
    <name type="scientific">Solea senegalensis</name>
    <name type="common">Senegalese sole</name>
    <dbReference type="NCBI Taxonomy" id="28829"/>
    <lineage>
        <taxon>Eukaryota</taxon>
        <taxon>Metazoa</taxon>
        <taxon>Chordata</taxon>
        <taxon>Craniata</taxon>
        <taxon>Vertebrata</taxon>
        <taxon>Euteleostomi</taxon>
        <taxon>Actinopterygii</taxon>
        <taxon>Neopterygii</taxon>
        <taxon>Teleostei</taxon>
        <taxon>Neoteleostei</taxon>
        <taxon>Acanthomorphata</taxon>
        <taxon>Carangaria</taxon>
        <taxon>Pleuronectiformes</taxon>
        <taxon>Pleuronectoidei</taxon>
        <taxon>Soleidae</taxon>
        <taxon>Solea</taxon>
    </lineage>
</organism>
<gene>
    <name evidence="1" type="ORF">JOB18_014522</name>
</gene>
<name>A0AAV6T620_SOLSE</name>
<proteinExistence type="predicted"/>
<reference evidence="1 2" key="1">
    <citation type="journal article" date="2021" name="Sci. Rep.">
        <title>Chromosome anchoring in Senegalese sole (Solea senegalensis) reveals sex-associated markers and genome rearrangements in flatfish.</title>
        <authorList>
            <person name="Guerrero-Cozar I."/>
            <person name="Gomez-Garrido J."/>
            <person name="Berbel C."/>
            <person name="Martinez-Blanch J.F."/>
            <person name="Alioto T."/>
            <person name="Claros M.G."/>
            <person name="Gagnaire P.A."/>
            <person name="Manchado M."/>
        </authorList>
    </citation>
    <scope>NUCLEOTIDE SEQUENCE [LARGE SCALE GENOMIC DNA]</scope>
    <source>
        <strain evidence="1">Sse05_10M</strain>
    </source>
</reference>
<sequence length="122" mass="14029">MKYVSGLCSFLPLKNQPGGVKEQRLLTVDSFPEFIVRCLLCFFSSVLFHCLTVEPKSTVYDSVLNNLSYMSMYALINYLQYHFSLTFPFRLETMDRQKRPGAMKTVNDPLCNLCSLKIQGTH</sequence>
<keyword evidence="2" id="KW-1185">Reference proteome</keyword>
<dbReference type="AlphaFoldDB" id="A0AAV6T620"/>
<evidence type="ECO:0000313" key="2">
    <source>
        <dbReference type="Proteomes" id="UP000693946"/>
    </source>
</evidence>